<protein>
    <recommendedName>
        <fullName evidence="2">Ketoreductase domain-containing protein</fullName>
    </recommendedName>
</protein>
<dbReference type="SMART" id="SM00822">
    <property type="entry name" value="PKS_KR"/>
    <property type="match status" value="1"/>
</dbReference>
<dbReference type="FunFam" id="3.40.50.720:FF:000084">
    <property type="entry name" value="Short-chain dehydrogenase reductase"/>
    <property type="match status" value="1"/>
</dbReference>
<dbReference type="PRINTS" id="PR00080">
    <property type="entry name" value="SDRFAMILY"/>
</dbReference>
<keyword evidence="4" id="KW-1185">Reference proteome</keyword>
<sequence>MNRFAGKVVLITGAGNGIGAAAARRFSSEGATVVLADYVKEDVEKMAASLPPERTMALFVDVSDPKAVEKMIADTVARYGRLDVMINNAGVHVVGSVLETSLEDWRRIASVNIDGVVFGAKYSLPHLIKSKGCMINTSSVSGLGGDWGAAFYCASKGAVSNLTRAMAMDHGLSGVRINAVCPSLVKTNMTKDFDAAVQEKFNERIPLGRPAQPEEVASVMAFLASDDASFINGACIPVDGGVTASDGQPKIA</sequence>
<comment type="similarity">
    <text evidence="1">Belongs to the short-chain dehydrogenases/reductases (SDR) family.</text>
</comment>
<dbReference type="InterPro" id="IPR036291">
    <property type="entry name" value="NAD(P)-bd_dom_sf"/>
</dbReference>
<dbReference type="InterPro" id="IPR057326">
    <property type="entry name" value="KR_dom"/>
</dbReference>
<dbReference type="PRINTS" id="PR00081">
    <property type="entry name" value="GDHRDH"/>
</dbReference>
<dbReference type="Proteomes" id="UP000003973">
    <property type="component" value="Unassembled WGS sequence"/>
</dbReference>
<dbReference type="PANTHER" id="PTHR43975">
    <property type="entry name" value="ZGC:101858"/>
    <property type="match status" value="1"/>
</dbReference>
<dbReference type="SUPFAM" id="SSF51735">
    <property type="entry name" value="NAD(P)-binding Rossmann-fold domains"/>
    <property type="match status" value="1"/>
</dbReference>
<dbReference type="EMBL" id="ACDP02000023">
    <property type="protein sequence ID" value="EEO27545.1"/>
    <property type="molecule type" value="Genomic_DNA"/>
</dbReference>
<dbReference type="InterPro" id="IPR020904">
    <property type="entry name" value="Sc_DH/Rdtase_CS"/>
</dbReference>
<dbReference type="RefSeq" id="WP_005876609.1">
    <property type="nucleotide sequence ID" value="NZ_CABMNL010000001.1"/>
</dbReference>
<comment type="caution">
    <text evidence="3">The sequence shown here is derived from an EMBL/GenBank/DDBJ whole genome shotgun (WGS) entry which is preliminary data.</text>
</comment>
<dbReference type="InterPro" id="IPR002347">
    <property type="entry name" value="SDR_fam"/>
</dbReference>
<dbReference type="PANTHER" id="PTHR43975:SF2">
    <property type="entry name" value="EG:BACR7A4.14 PROTEIN-RELATED"/>
    <property type="match status" value="1"/>
</dbReference>
<reference evidence="3" key="1">
    <citation type="submission" date="2011-10" db="EMBL/GenBank/DDBJ databases">
        <title>The Genome Sequence of Oxalobacter formigenes HOxBLS.</title>
        <authorList>
            <consortium name="The Broad Institute Genome Sequencing Platform"/>
            <person name="Earl A."/>
            <person name="Ward D."/>
            <person name="Feldgarden M."/>
            <person name="Gevers D."/>
            <person name="Allison M.J."/>
            <person name="Humphrey S."/>
            <person name="Young S.K."/>
            <person name="Zeng Q."/>
            <person name="Gargeya S."/>
            <person name="Fitzgerald M."/>
            <person name="Haas B."/>
            <person name="Abouelleil A."/>
            <person name="Alvarado L."/>
            <person name="Arachchi H.M."/>
            <person name="Berlin A."/>
            <person name="Brown A."/>
            <person name="Chapman S.B."/>
            <person name="Chen Z."/>
            <person name="Dunbar C."/>
            <person name="Freedman E."/>
            <person name="Gearin G."/>
            <person name="Goldberg J."/>
            <person name="Griggs A."/>
            <person name="Gujja S."/>
            <person name="Heiman D."/>
            <person name="Howarth C."/>
            <person name="Larson L."/>
            <person name="Lui A."/>
            <person name="MacDonald P.J.P."/>
            <person name="Montmayeur A."/>
            <person name="Murphy C."/>
            <person name="Neiman D."/>
            <person name="Pearson M."/>
            <person name="Priest M."/>
            <person name="Roberts A."/>
            <person name="Saif S."/>
            <person name="Shea T."/>
            <person name="Shenoy N."/>
            <person name="Sisk P."/>
            <person name="Stolte C."/>
            <person name="Sykes S."/>
            <person name="Wortman J."/>
            <person name="Nusbaum C."/>
            <person name="Birren B."/>
        </authorList>
    </citation>
    <scope>NUCLEOTIDE SEQUENCE [LARGE SCALE GENOMIC DNA]</scope>
    <source>
        <strain evidence="3">HOxBLS</strain>
    </source>
</reference>
<feature type="domain" description="Ketoreductase" evidence="2">
    <location>
        <begin position="7"/>
        <end position="183"/>
    </location>
</feature>
<dbReference type="AlphaFoldDB" id="C3X2V9"/>
<organism evidence="3 4">
    <name type="scientific">Oxalobacter paraformigenes</name>
    <dbReference type="NCBI Taxonomy" id="556268"/>
    <lineage>
        <taxon>Bacteria</taxon>
        <taxon>Pseudomonadati</taxon>
        <taxon>Pseudomonadota</taxon>
        <taxon>Betaproteobacteria</taxon>
        <taxon>Burkholderiales</taxon>
        <taxon>Oxalobacteraceae</taxon>
        <taxon>Oxalobacter</taxon>
    </lineage>
</organism>
<name>C3X2V9_9BURK</name>
<dbReference type="CDD" id="cd05233">
    <property type="entry name" value="SDR_c"/>
    <property type="match status" value="1"/>
</dbReference>
<dbReference type="NCBIfam" id="NF005559">
    <property type="entry name" value="PRK07231.1"/>
    <property type="match status" value="1"/>
</dbReference>
<evidence type="ECO:0000313" key="3">
    <source>
        <dbReference type="EMBL" id="EEO27545.1"/>
    </source>
</evidence>
<evidence type="ECO:0000313" key="4">
    <source>
        <dbReference type="Proteomes" id="UP000003973"/>
    </source>
</evidence>
<dbReference type="eggNOG" id="COG1028">
    <property type="taxonomic scope" value="Bacteria"/>
</dbReference>
<evidence type="ECO:0000256" key="1">
    <source>
        <dbReference type="ARBA" id="ARBA00006484"/>
    </source>
</evidence>
<evidence type="ECO:0000259" key="2">
    <source>
        <dbReference type="SMART" id="SM00822"/>
    </source>
</evidence>
<dbReference type="Gene3D" id="3.40.50.720">
    <property type="entry name" value="NAD(P)-binding Rossmann-like Domain"/>
    <property type="match status" value="1"/>
</dbReference>
<dbReference type="HOGENOM" id="CLU_010194_1_2_4"/>
<gene>
    <name evidence="3" type="ORF">OFAG_00698</name>
</gene>
<accession>C3X2V9</accession>
<dbReference type="Pfam" id="PF13561">
    <property type="entry name" value="adh_short_C2"/>
    <property type="match status" value="1"/>
</dbReference>
<proteinExistence type="inferred from homology"/>
<dbReference type="PROSITE" id="PS00061">
    <property type="entry name" value="ADH_SHORT"/>
    <property type="match status" value="1"/>
</dbReference>